<evidence type="ECO:0000256" key="5">
    <source>
        <dbReference type="ARBA" id="ARBA00023136"/>
    </source>
</evidence>
<reference evidence="8 9" key="1">
    <citation type="submission" date="2017-08" db="EMBL/GenBank/DDBJ databases">
        <title>Acidophilic green algal genome provides insights into adaptation to an acidic environment.</title>
        <authorList>
            <person name="Hirooka S."/>
            <person name="Hirose Y."/>
            <person name="Kanesaki Y."/>
            <person name="Higuchi S."/>
            <person name="Fujiwara T."/>
            <person name="Onuma R."/>
            <person name="Era A."/>
            <person name="Ohbayashi R."/>
            <person name="Uzuka A."/>
            <person name="Nozaki H."/>
            <person name="Yoshikawa H."/>
            <person name="Miyagishima S.Y."/>
        </authorList>
    </citation>
    <scope>NUCLEOTIDE SEQUENCE [LARGE SCALE GENOMIC DNA]</scope>
    <source>
        <strain evidence="8 9">NIES-2499</strain>
    </source>
</reference>
<comment type="subcellular location">
    <subcellularLocation>
        <location evidence="1">Membrane</location>
        <topology evidence="1">Multi-pass membrane protein</topology>
    </subcellularLocation>
</comment>
<feature type="transmembrane region" description="Helical" evidence="6">
    <location>
        <begin position="77"/>
        <end position="97"/>
    </location>
</feature>
<keyword evidence="4 6" id="KW-1133">Transmembrane helix</keyword>
<feature type="domain" description="EamA" evidence="7">
    <location>
        <begin position="11"/>
        <end position="145"/>
    </location>
</feature>
<feature type="transmembrane region" description="Helical" evidence="6">
    <location>
        <begin position="103"/>
        <end position="121"/>
    </location>
</feature>
<feature type="transmembrane region" description="Helical" evidence="6">
    <location>
        <begin position="128"/>
        <end position="149"/>
    </location>
</feature>
<dbReference type="AlphaFoldDB" id="A0A250XM16"/>
<dbReference type="Pfam" id="PF00892">
    <property type="entry name" value="EamA"/>
    <property type="match status" value="1"/>
</dbReference>
<feature type="transmembrane region" description="Helical" evidence="6">
    <location>
        <begin position="306"/>
        <end position="325"/>
    </location>
</feature>
<feature type="transmembrane region" description="Helical" evidence="6">
    <location>
        <begin position="280"/>
        <end position="300"/>
    </location>
</feature>
<evidence type="ECO:0000313" key="9">
    <source>
        <dbReference type="Proteomes" id="UP000232323"/>
    </source>
</evidence>
<evidence type="ECO:0000313" key="8">
    <source>
        <dbReference type="EMBL" id="GAX84076.1"/>
    </source>
</evidence>
<comment type="similarity">
    <text evidence="2">Belongs to the drug/metabolite transporter (DMT) superfamily. Plant drug/metabolite exporter (P-DME) (TC 2.A.7.4) family.</text>
</comment>
<keyword evidence="9" id="KW-1185">Reference proteome</keyword>
<dbReference type="Proteomes" id="UP000232323">
    <property type="component" value="Unassembled WGS sequence"/>
</dbReference>
<dbReference type="PANTHER" id="PTHR22911:SF6">
    <property type="entry name" value="SOLUTE CARRIER FAMILY 35 MEMBER G1"/>
    <property type="match status" value="1"/>
</dbReference>
<dbReference type="SUPFAM" id="SSF103481">
    <property type="entry name" value="Multidrug resistance efflux transporter EmrE"/>
    <property type="match status" value="2"/>
</dbReference>
<name>A0A250XM16_9CHLO</name>
<feature type="transmembrane region" description="Helical" evidence="6">
    <location>
        <begin position="35"/>
        <end position="56"/>
    </location>
</feature>
<organism evidence="8 9">
    <name type="scientific">Chlamydomonas eustigma</name>
    <dbReference type="NCBI Taxonomy" id="1157962"/>
    <lineage>
        <taxon>Eukaryota</taxon>
        <taxon>Viridiplantae</taxon>
        <taxon>Chlorophyta</taxon>
        <taxon>core chlorophytes</taxon>
        <taxon>Chlorophyceae</taxon>
        <taxon>CS clade</taxon>
        <taxon>Chlamydomonadales</taxon>
        <taxon>Chlamydomonadaceae</taxon>
        <taxon>Chlamydomonas</taxon>
    </lineage>
</organism>
<keyword evidence="5 6" id="KW-0472">Membrane</keyword>
<evidence type="ECO:0000256" key="3">
    <source>
        <dbReference type="ARBA" id="ARBA00022692"/>
    </source>
</evidence>
<keyword evidence="3 6" id="KW-0812">Transmembrane</keyword>
<dbReference type="GO" id="GO:0016020">
    <property type="term" value="C:membrane"/>
    <property type="evidence" value="ECO:0007669"/>
    <property type="project" value="UniProtKB-SubCell"/>
</dbReference>
<dbReference type="InterPro" id="IPR000620">
    <property type="entry name" value="EamA_dom"/>
</dbReference>
<dbReference type="EMBL" id="BEGY01000115">
    <property type="protein sequence ID" value="GAX84076.1"/>
    <property type="molecule type" value="Genomic_DNA"/>
</dbReference>
<evidence type="ECO:0000259" key="7">
    <source>
        <dbReference type="Pfam" id="PF00892"/>
    </source>
</evidence>
<evidence type="ECO:0000256" key="1">
    <source>
        <dbReference type="ARBA" id="ARBA00004141"/>
    </source>
</evidence>
<comment type="caution">
    <text evidence="8">The sequence shown here is derived from an EMBL/GenBank/DDBJ whole genome shotgun (WGS) entry which is preliminary data.</text>
</comment>
<evidence type="ECO:0000256" key="4">
    <source>
        <dbReference type="ARBA" id="ARBA00022989"/>
    </source>
</evidence>
<dbReference type="PANTHER" id="PTHR22911">
    <property type="entry name" value="ACYL-MALONYL CONDENSING ENZYME-RELATED"/>
    <property type="match status" value="1"/>
</dbReference>
<gene>
    <name evidence="8" type="ORF">CEUSTIGMA_g11500.t1</name>
</gene>
<evidence type="ECO:0000256" key="6">
    <source>
        <dbReference type="SAM" id="Phobius"/>
    </source>
</evidence>
<feature type="transmembrane region" description="Helical" evidence="6">
    <location>
        <begin position="337"/>
        <end position="356"/>
    </location>
</feature>
<sequence>MGKNFSIWYSGESCILLAAFVNSISSVFVKLTSPNLSVLEACAASSAGCLVLMFCYKMFMGRLPGLVPDDTRTGLLVTLRAGCGACTMLCYYTAVSLAGVRDATALFFTAPMFALALECLLMRRAPGLASAVGAVITSAGALLVSQIIFCSLLGDTWLGRSFCPTCPQSSHPLLALKIPTDSWRGQGLAPWLLITATGQVSGADETWKGATVLSDCLPVDDDDGTEELVRIAGLGLAVTAAIANAVAFVTVRHLGGAMPAFGLSFWHHFAVSSTASSSQLLLLLPTSLTSLIPLALPAPFSWPNAIDTWLVIGIMLAQLLALVLLNRGYTITSSTRGASVHVSQVVFSFLMDLLILGHVPELPSLVGAAMVIIGVVVLATEKADPQPALMVVQNNKAKEARTEAEEPLLASGPDSEDEDVLVIIKHH</sequence>
<accession>A0A250XM16</accession>
<proteinExistence type="inferred from homology"/>
<protein>
    <recommendedName>
        <fullName evidence="7">EamA domain-containing protein</fullName>
    </recommendedName>
</protein>
<feature type="transmembrane region" description="Helical" evidence="6">
    <location>
        <begin position="7"/>
        <end position="29"/>
    </location>
</feature>
<feature type="transmembrane region" description="Helical" evidence="6">
    <location>
        <begin position="362"/>
        <end position="380"/>
    </location>
</feature>
<evidence type="ECO:0000256" key="2">
    <source>
        <dbReference type="ARBA" id="ARBA00007635"/>
    </source>
</evidence>
<feature type="transmembrane region" description="Helical" evidence="6">
    <location>
        <begin position="228"/>
        <end position="251"/>
    </location>
</feature>
<dbReference type="InterPro" id="IPR037185">
    <property type="entry name" value="EmrE-like"/>
</dbReference>